<dbReference type="PANTHER" id="PTHR11575:SF24">
    <property type="entry name" value="5'-NUCLEOTIDASE"/>
    <property type="match status" value="1"/>
</dbReference>
<feature type="domain" description="5'-Nucleotidase C-terminal" evidence="1">
    <location>
        <begin position="306"/>
        <end position="448"/>
    </location>
</feature>
<dbReference type="Pfam" id="PF02872">
    <property type="entry name" value="5_nucleotid_C"/>
    <property type="match status" value="1"/>
</dbReference>
<dbReference type="EMBL" id="PHNJ01000011">
    <property type="protein sequence ID" value="TYL37180.1"/>
    <property type="molecule type" value="Genomic_DNA"/>
</dbReference>
<comment type="caution">
    <text evidence="2">The sequence shown here is derived from an EMBL/GenBank/DDBJ whole genome shotgun (WGS) entry which is preliminary data.</text>
</comment>
<organism evidence="2 3">
    <name type="scientific">Natronococcus pandeyae</name>
    <dbReference type="NCBI Taxonomy" id="2055836"/>
    <lineage>
        <taxon>Archaea</taxon>
        <taxon>Methanobacteriati</taxon>
        <taxon>Methanobacteriota</taxon>
        <taxon>Stenosarchaea group</taxon>
        <taxon>Halobacteria</taxon>
        <taxon>Halobacteriales</taxon>
        <taxon>Natrialbaceae</taxon>
        <taxon>Natronococcus</taxon>
    </lineage>
</organism>
<dbReference type="Proteomes" id="UP000766904">
    <property type="component" value="Unassembled WGS sequence"/>
</dbReference>
<dbReference type="PANTHER" id="PTHR11575">
    <property type="entry name" value="5'-NUCLEOTIDASE-RELATED"/>
    <property type="match status" value="1"/>
</dbReference>
<gene>
    <name evidence="2" type="ORF">CV102_17795</name>
</gene>
<keyword evidence="3" id="KW-1185">Reference proteome</keyword>
<name>A0A8J8TQR9_9EURY</name>
<dbReference type="InterPro" id="IPR036907">
    <property type="entry name" value="5'-Nucleotdase_C_sf"/>
</dbReference>
<dbReference type="Gene3D" id="3.90.780.10">
    <property type="entry name" value="5'-Nucleotidase, C-terminal domain"/>
    <property type="match status" value="1"/>
</dbReference>
<dbReference type="PRINTS" id="PR01607">
    <property type="entry name" value="APYRASEFAMLY"/>
</dbReference>
<dbReference type="InterPro" id="IPR029052">
    <property type="entry name" value="Metallo-depent_PP-like"/>
</dbReference>
<dbReference type="SUPFAM" id="SSF55816">
    <property type="entry name" value="5'-nucleotidase (syn. UDP-sugar hydrolase), C-terminal domain"/>
    <property type="match status" value="1"/>
</dbReference>
<dbReference type="InterPro" id="IPR008334">
    <property type="entry name" value="5'-Nucleotdase_C"/>
</dbReference>
<dbReference type="Gene3D" id="3.60.21.10">
    <property type="match status" value="1"/>
</dbReference>
<dbReference type="InterPro" id="IPR006179">
    <property type="entry name" value="5_nucleotidase/apyrase"/>
</dbReference>
<dbReference type="AlphaFoldDB" id="A0A8J8TQR9"/>
<sequence length="612" mass="65979">MTSATAAVDDETVTLVYDTHFDGRFGDDDEPNIARYATAVSDLLEEHDNAVFVGGGDDLSPSVLSLVYEGEHMVPALNKLDPVVNGVSHHDFDFGADIAADRFEDSEFPWVNAQLLTDDGEPVPGTERWTTVDVGEFTIGFFSLAREDFTSTTDYPDDWQVLGQTEAAEEAVAALDDEGADLIVCAGRVPQGDKFDVPTEVAGVDAFVGSSGDVDGIDDLPDDVVDETPEPPTIIDGSVVSRVGKEFGYLGALTFDAAGELVDYELVEVTTDIEPDAGMEAIVEEWRGDLEDEYGHPFFETDVPLDVRVDTNYGTESAFGNLATDAMREYADADLAILNPGGIRTNDVYGPGEIDGLDVLNILPFPNRLVVAEVTGETIIEYLSSQVSALPWSSFGAQPGKQVSGVQYEWRGHDGDAVAENFYVGDEPLDPEETYELATLDFLLGARDVLADAEVVSESDEFVGQIVLDALEEAGQVSPRTDERMLRVDEDVGESRDVDRTRGQLTFVFDAPVTAVDVVPETFVAVTQTGVVAEAVDVALDEEAAELRVAFDRTDTGALTSAANRPDTDLRIFGDYEPDDEAFGYEDDGDSLELPVAAAIDAYRLKGTVDGL</sequence>
<dbReference type="GO" id="GO:0016787">
    <property type="term" value="F:hydrolase activity"/>
    <property type="evidence" value="ECO:0007669"/>
    <property type="project" value="InterPro"/>
</dbReference>
<accession>A0A8J8TQR9</accession>
<dbReference type="GO" id="GO:0009166">
    <property type="term" value="P:nucleotide catabolic process"/>
    <property type="evidence" value="ECO:0007669"/>
    <property type="project" value="InterPro"/>
</dbReference>
<protein>
    <submittedName>
        <fullName evidence="2">Bifunctional metallophosphatase/5'-nucleotidase</fullName>
    </submittedName>
</protein>
<dbReference type="SUPFAM" id="SSF56300">
    <property type="entry name" value="Metallo-dependent phosphatases"/>
    <property type="match status" value="1"/>
</dbReference>
<evidence type="ECO:0000313" key="2">
    <source>
        <dbReference type="EMBL" id="TYL37180.1"/>
    </source>
</evidence>
<evidence type="ECO:0000313" key="3">
    <source>
        <dbReference type="Proteomes" id="UP000766904"/>
    </source>
</evidence>
<proteinExistence type="predicted"/>
<reference evidence="2" key="1">
    <citation type="submission" date="2017-11" db="EMBL/GenBank/DDBJ databases">
        <authorList>
            <person name="Kajale S.C."/>
            <person name="Sharma A."/>
        </authorList>
    </citation>
    <scope>NUCLEOTIDE SEQUENCE</scope>
    <source>
        <strain evidence="2">LS1_42</strain>
    </source>
</reference>
<evidence type="ECO:0000259" key="1">
    <source>
        <dbReference type="Pfam" id="PF02872"/>
    </source>
</evidence>